<dbReference type="InterPro" id="IPR035965">
    <property type="entry name" value="PAS-like_dom_sf"/>
</dbReference>
<evidence type="ECO:0000313" key="18">
    <source>
        <dbReference type="Proteomes" id="UP000600101"/>
    </source>
</evidence>
<evidence type="ECO:0000313" key="17">
    <source>
        <dbReference type="EMBL" id="MBC4014770.1"/>
    </source>
</evidence>
<dbReference type="InterPro" id="IPR013656">
    <property type="entry name" value="PAS_4"/>
</dbReference>
<dbReference type="SMART" id="SM00091">
    <property type="entry name" value="PAS"/>
    <property type="match status" value="2"/>
</dbReference>
<evidence type="ECO:0000256" key="15">
    <source>
        <dbReference type="ARBA" id="ARBA00023170"/>
    </source>
</evidence>
<keyword evidence="10" id="KW-0547">Nucleotide-binding</keyword>
<keyword evidence="8" id="KW-0808">Transferase</keyword>
<dbReference type="GO" id="GO:0009881">
    <property type="term" value="F:photoreceptor activity"/>
    <property type="evidence" value="ECO:0007669"/>
    <property type="project" value="UniProtKB-KW"/>
</dbReference>
<dbReference type="SMART" id="SM00086">
    <property type="entry name" value="PAC"/>
    <property type="match status" value="1"/>
</dbReference>
<dbReference type="InterPro" id="IPR001610">
    <property type="entry name" value="PAC"/>
</dbReference>
<evidence type="ECO:0000256" key="9">
    <source>
        <dbReference type="ARBA" id="ARBA00022737"/>
    </source>
</evidence>
<evidence type="ECO:0000256" key="6">
    <source>
        <dbReference type="ARBA" id="ARBA00022630"/>
    </source>
</evidence>
<reference evidence="17" key="1">
    <citation type="submission" date="2020-08" db="EMBL/GenBank/DDBJ databases">
        <authorList>
            <person name="Hu Y."/>
            <person name="Nguyen S.V."/>
            <person name="Li F."/>
            <person name="Fanning S."/>
        </authorList>
    </citation>
    <scope>NUCLEOTIDE SEQUENCE</scope>
    <source>
        <strain evidence="17">SYSU D8009</strain>
    </source>
</reference>
<dbReference type="GO" id="GO:0004673">
    <property type="term" value="F:protein histidine kinase activity"/>
    <property type="evidence" value="ECO:0007669"/>
    <property type="project" value="UniProtKB-EC"/>
</dbReference>
<evidence type="ECO:0000259" key="16">
    <source>
        <dbReference type="PROSITE" id="PS50113"/>
    </source>
</evidence>
<dbReference type="EC" id="2.7.13.3" evidence="2"/>
<dbReference type="Gene3D" id="3.30.565.10">
    <property type="entry name" value="Histidine kinase-like ATPase, C-terminal domain"/>
    <property type="match status" value="1"/>
</dbReference>
<sequence>MTDPAAATGPAAEDHGALLDAIPLPALLLEPGSLRLLAGNAEAVAMLVGQEPAPAASRAAALATAPVAGHDIATAWEAALAVPPHGPLLRRRLAEVTSRGRTPEAFEAMLALPGQLPRYLLVRARLLEVAGRTLLSAGLVDLTAHHQAEQALTVAHRRLEVALAGADLGAWHWDRRTGEVQVSERWNGMLGWPGATTMTVAEFEALVHPDDLPWTRVLLDRYIAGTSASFEAEFRMRHRSGRWIWILSRGQALERDAHGLAQVLSGTHLDMSVQRRSLAAQAKSEREARRRLADLEILYQTAPLGLAQLDRDLRYLRINQALADMNGRPPEAHFGHVIWDLIPDLRASTEPLLREVLETGATITGIELSGETPKIPGVRRDWEVQLYPVRDPETGEVIGVGVVCEEVTDWKRNERARDLLVRELDHRVKNLFAIISGLVTFTARTAPDPEAMRRALLGRIEALARAHDLVRPAMTGDSSERAEAPGTTLQSLLEALLAPFLAGPGQPARLTLAGPPVRLGHVGAPPVALALHELATNAAKYGALSAGAGMVRIGWTAAPGLPVILRWEECGGPPAAEPDGAGFGHRLVRQCCAQLGGEALFDWAPSGLTVELRLPADRLAG</sequence>
<evidence type="ECO:0000256" key="11">
    <source>
        <dbReference type="ARBA" id="ARBA00022777"/>
    </source>
</evidence>
<keyword evidence="3" id="KW-0600">Photoreceptor protein</keyword>
<dbReference type="GO" id="GO:0005524">
    <property type="term" value="F:ATP binding"/>
    <property type="evidence" value="ECO:0007669"/>
    <property type="project" value="UniProtKB-KW"/>
</dbReference>
<proteinExistence type="predicted"/>
<dbReference type="PANTHER" id="PTHR41523">
    <property type="entry name" value="TWO-COMPONENT SYSTEM SENSOR PROTEIN"/>
    <property type="match status" value="1"/>
</dbReference>
<gene>
    <name evidence="17" type="ORF">H7965_05480</name>
</gene>
<keyword evidence="12" id="KW-0067">ATP-binding</keyword>
<keyword evidence="6" id="KW-0285">Flavoprotein</keyword>
<dbReference type="Gene3D" id="3.30.450.20">
    <property type="entry name" value="PAS domain"/>
    <property type="match status" value="2"/>
</dbReference>
<dbReference type="SUPFAM" id="SSF55874">
    <property type="entry name" value="ATPase domain of HSP90 chaperone/DNA topoisomerase II/histidine kinase"/>
    <property type="match status" value="1"/>
</dbReference>
<evidence type="ECO:0000256" key="2">
    <source>
        <dbReference type="ARBA" id="ARBA00012438"/>
    </source>
</evidence>
<name>A0A9X0UFW2_9PROT</name>
<evidence type="ECO:0000256" key="10">
    <source>
        <dbReference type="ARBA" id="ARBA00022741"/>
    </source>
</evidence>
<dbReference type="Pfam" id="PF08447">
    <property type="entry name" value="PAS_3"/>
    <property type="match status" value="1"/>
</dbReference>
<evidence type="ECO:0000256" key="14">
    <source>
        <dbReference type="ARBA" id="ARBA00023026"/>
    </source>
</evidence>
<evidence type="ECO:0000256" key="4">
    <source>
        <dbReference type="ARBA" id="ARBA00022553"/>
    </source>
</evidence>
<keyword evidence="14" id="KW-0843">Virulence</keyword>
<keyword evidence="4" id="KW-0597">Phosphoprotein</keyword>
<dbReference type="SUPFAM" id="SSF55785">
    <property type="entry name" value="PYP-like sensor domain (PAS domain)"/>
    <property type="match status" value="2"/>
</dbReference>
<protein>
    <recommendedName>
        <fullName evidence="2">histidine kinase</fullName>
        <ecNumber evidence="2">2.7.13.3</ecNumber>
    </recommendedName>
</protein>
<dbReference type="InterPro" id="IPR036890">
    <property type="entry name" value="HATPase_C_sf"/>
</dbReference>
<feature type="domain" description="PAC" evidence="16">
    <location>
        <begin position="230"/>
        <end position="283"/>
    </location>
</feature>
<keyword evidence="5" id="KW-0716">Sensory transduction</keyword>
<dbReference type="InterPro" id="IPR000700">
    <property type="entry name" value="PAS-assoc_C"/>
</dbReference>
<evidence type="ECO:0000256" key="13">
    <source>
        <dbReference type="ARBA" id="ARBA00022991"/>
    </source>
</evidence>
<dbReference type="SMART" id="SM00911">
    <property type="entry name" value="HWE_HK"/>
    <property type="match status" value="1"/>
</dbReference>
<accession>A0A9X0UFW2</accession>
<dbReference type="PANTHER" id="PTHR41523:SF8">
    <property type="entry name" value="ETHYLENE RESPONSE SENSOR PROTEIN"/>
    <property type="match status" value="1"/>
</dbReference>
<evidence type="ECO:0000256" key="1">
    <source>
        <dbReference type="ARBA" id="ARBA00000085"/>
    </source>
</evidence>
<keyword evidence="13" id="KW-0157">Chromophore</keyword>
<dbReference type="EMBL" id="JACOMF010000004">
    <property type="protein sequence ID" value="MBC4014770.1"/>
    <property type="molecule type" value="Genomic_DNA"/>
</dbReference>
<comment type="catalytic activity">
    <reaction evidence="1">
        <text>ATP + protein L-histidine = ADP + protein N-phospho-L-histidine.</text>
        <dbReference type="EC" id="2.7.13.3"/>
    </reaction>
</comment>
<dbReference type="InterPro" id="IPR013655">
    <property type="entry name" value="PAS_fold_3"/>
</dbReference>
<evidence type="ECO:0000256" key="7">
    <source>
        <dbReference type="ARBA" id="ARBA00022643"/>
    </source>
</evidence>
<dbReference type="InterPro" id="IPR000014">
    <property type="entry name" value="PAS"/>
</dbReference>
<dbReference type="InterPro" id="IPR011102">
    <property type="entry name" value="Sig_transdc_His_kinase_HWE"/>
</dbReference>
<dbReference type="Pfam" id="PF07536">
    <property type="entry name" value="HWE_HK"/>
    <property type="match status" value="1"/>
</dbReference>
<dbReference type="RefSeq" id="WP_186769536.1">
    <property type="nucleotide sequence ID" value="NZ_JACOMF010000004.1"/>
</dbReference>
<dbReference type="Pfam" id="PF08448">
    <property type="entry name" value="PAS_4"/>
    <property type="match status" value="1"/>
</dbReference>
<dbReference type="CDD" id="cd00130">
    <property type="entry name" value="PAS"/>
    <property type="match status" value="1"/>
</dbReference>
<organism evidence="17 18">
    <name type="scientific">Siccirubricoccus deserti</name>
    <dbReference type="NCBI Taxonomy" id="2013562"/>
    <lineage>
        <taxon>Bacteria</taxon>
        <taxon>Pseudomonadati</taxon>
        <taxon>Pseudomonadota</taxon>
        <taxon>Alphaproteobacteria</taxon>
        <taxon>Acetobacterales</taxon>
        <taxon>Roseomonadaceae</taxon>
        <taxon>Siccirubricoccus</taxon>
    </lineage>
</organism>
<keyword evidence="15" id="KW-0675">Receptor</keyword>
<comment type="caution">
    <text evidence="17">The sequence shown here is derived from an EMBL/GenBank/DDBJ whole genome shotgun (WGS) entry which is preliminary data.</text>
</comment>
<evidence type="ECO:0000256" key="8">
    <source>
        <dbReference type="ARBA" id="ARBA00022679"/>
    </source>
</evidence>
<evidence type="ECO:0000256" key="5">
    <source>
        <dbReference type="ARBA" id="ARBA00022606"/>
    </source>
</evidence>
<evidence type="ECO:0000256" key="12">
    <source>
        <dbReference type="ARBA" id="ARBA00022840"/>
    </source>
</evidence>
<dbReference type="AlphaFoldDB" id="A0A9X0UFW2"/>
<keyword evidence="11" id="KW-0418">Kinase</keyword>
<keyword evidence="18" id="KW-1185">Reference proteome</keyword>
<keyword evidence="7" id="KW-0288">FMN</keyword>
<evidence type="ECO:0000256" key="3">
    <source>
        <dbReference type="ARBA" id="ARBA00022543"/>
    </source>
</evidence>
<dbReference type="PROSITE" id="PS50113">
    <property type="entry name" value="PAC"/>
    <property type="match status" value="1"/>
</dbReference>
<keyword evidence="9" id="KW-0677">Repeat</keyword>
<dbReference type="Proteomes" id="UP000600101">
    <property type="component" value="Unassembled WGS sequence"/>
</dbReference>